<dbReference type="HOGENOM" id="CLU_2234397_0_0_5"/>
<geneLocation type="plasmid" evidence="1">
    <name>pRg502b</name>
</geneLocation>
<keyword evidence="2" id="KW-1185">Reference proteome</keyword>
<name>S3H5T9_9HYPH</name>
<protein>
    <submittedName>
        <fullName evidence="1">Uncharacterized protein</fullName>
    </submittedName>
</protein>
<comment type="caution">
    <text evidence="1">The sequence shown here is derived from an EMBL/GenBank/DDBJ whole genome shotgun (WGS) entry which is preliminary data.</text>
</comment>
<keyword evidence="1" id="KW-0614">Plasmid</keyword>
<organism evidence="1 2">
    <name type="scientific">Rhizobium grahamii CCGE 502</name>
    <dbReference type="NCBI Taxonomy" id="990285"/>
    <lineage>
        <taxon>Bacteria</taxon>
        <taxon>Pseudomonadati</taxon>
        <taxon>Pseudomonadota</taxon>
        <taxon>Alphaproteobacteria</taxon>
        <taxon>Hyphomicrobiales</taxon>
        <taxon>Rhizobiaceae</taxon>
        <taxon>Rhizobium/Agrobacterium group</taxon>
        <taxon>Rhizobium</taxon>
    </lineage>
</organism>
<proteinExistence type="predicted"/>
<accession>S3H5T9</accession>
<dbReference type="RefSeq" id="WP_016558207.1">
    <property type="nucleotide sequence ID" value="NZ_AEYE02000036.1"/>
</dbReference>
<reference evidence="1 2" key="1">
    <citation type="journal article" date="2012" name="J. Bacteriol.">
        <title>Genome sequence of Rhizobium grahamii CCGE502, a broad-host-range symbiont with low nodulation competitiveness in Phaseolus vulgaris.</title>
        <authorList>
            <person name="Althabegoiti M.J."/>
            <person name="Lozano L."/>
            <person name="Torres-Tejerizo G."/>
            <person name="Ormeno-Orrillo E."/>
            <person name="Rogel M.A."/>
            <person name="Gonzalez V."/>
            <person name="Martinez-Romero E."/>
        </authorList>
    </citation>
    <scope>NUCLEOTIDE SEQUENCE [LARGE SCALE GENOMIC DNA]</scope>
    <source>
        <strain evidence="1 2">CCGE 502</strain>
        <plasmid evidence="1">pRg502b</plasmid>
    </source>
</reference>
<evidence type="ECO:0000313" key="1">
    <source>
        <dbReference type="EMBL" id="EPE94317.1"/>
    </source>
</evidence>
<gene>
    <name evidence="1" type="ORF">RGCCGE502_31547</name>
</gene>
<dbReference type="EMBL" id="AEYE02000036">
    <property type="protein sequence ID" value="EPE94317.1"/>
    <property type="molecule type" value="Genomic_DNA"/>
</dbReference>
<sequence length="107" mass="11760">MDIPDHRETLTAEELIQASAHLAETDSKQRRMLVTRLVKSLLEYTVVLEDAPSQQSAVAHLCQTLQAMAESVANADDATFAAMLLEAAILLRKLDVLGARRTPLLPH</sequence>
<evidence type="ECO:0000313" key="2">
    <source>
        <dbReference type="Proteomes" id="UP000014411"/>
    </source>
</evidence>
<dbReference type="Proteomes" id="UP000014411">
    <property type="component" value="Unassembled WGS sequence"/>
</dbReference>
<dbReference type="AlphaFoldDB" id="S3H5T9"/>